<gene>
    <name evidence="3" type="ORF">Bpfe_007322</name>
</gene>
<dbReference type="EMBL" id="JASAOG010000022">
    <property type="protein sequence ID" value="KAK0063126.1"/>
    <property type="molecule type" value="Genomic_DNA"/>
</dbReference>
<evidence type="ECO:0000313" key="3">
    <source>
        <dbReference type="EMBL" id="KAK0063126.1"/>
    </source>
</evidence>
<evidence type="ECO:0000256" key="2">
    <source>
        <dbReference type="SAM" id="SignalP"/>
    </source>
</evidence>
<reference evidence="3" key="1">
    <citation type="journal article" date="2023" name="PLoS Negl. Trop. Dis.">
        <title>A genome sequence for Biomphalaria pfeifferi, the major vector snail for the human-infecting parasite Schistosoma mansoni.</title>
        <authorList>
            <person name="Bu L."/>
            <person name="Lu L."/>
            <person name="Laidemitt M.R."/>
            <person name="Zhang S.M."/>
            <person name="Mutuku M."/>
            <person name="Mkoji G."/>
            <person name="Steinauer M."/>
            <person name="Loker E.S."/>
        </authorList>
    </citation>
    <scope>NUCLEOTIDE SEQUENCE</scope>
    <source>
        <strain evidence="3">KasaAsao</strain>
    </source>
</reference>
<protein>
    <submittedName>
        <fullName evidence="3">Uncharacterized protein</fullName>
    </submittedName>
</protein>
<reference evidence="3" key="2">
    <citation type="submission" date="2023-04" db="EMBL/GenBank/DDBJ databases">
        <authorList>
            <person name="Bu L."/>
            <person name="Lu L."/>
            <person name="Laidemitt M.R."/>
            <person name="Zhang S.M."/>
            <person name="Mutuku M."/>
            <person name="Mkoji G."/>
            <person name="Steinauer M."/>
            <person name="Loker E.S."/>
        </authorList>
    </citation>
    <scope>NUCLEOTIDE SEQUENCE</scope>
    <source>
        <strain evidence="3">KasaAsao</strain>
        <tissue evidence="3">Whole Snail</tissue>
    </source>
</reference>
<feature type="signal peptide" evidence="2">
    <location>
        <begin position="1"/>
        <end position="23"/>
    </location>
</feature>
<proteinExistence type="predicted"/>
<keyword evidence="4" id="KW-1185">Reference proteome</keyword>
<sequence>MDYLVSFRCIAILLLTAVLFCLADRSSQECQKDFLDCQTNYSVAPFLQNVTEHITELCLTGRTYLKCVEHIECKDDMYLLLAYNIIQRNMSASNSHCELGNPPNGRTYSSEDCNSKVKKCRQSYVDNIVVADTMNKDRNETVICQHLNTFRNCLLQITSCGSEREEVDKMTRDEKSRMNLENCESLALKTATANFLLVAIATILVSKLH</sequence>
<feature type="chain" id="PRO_5041972542" evidence="2">
    <location>
        <begin position="24"/>
        <end position="209"/>
    </location>
</feature>
<dbReference type="Proteomes" id="UP001233172">
    <property type="component" value="Unassembled WGS sequence"/>
</dbReference>
<organism evidence="3 4">
    <name type="scientific">Biomphalaria pfeifferi</name>
    <name type="common">Bloodfluke planorb</name>
    <name type="synonym">Freshwater snail</name>
    <dbReference type="NCBI Taxonomy" id="112525"/>
    <lineage>
        <taxon>Eukaryota</taxon>
        <taxon>Metazoa</taxon>
        <taxon>Spiralia</taxon>
        <taxon>Lophotrochozoa</taxon>
        <taxon>Mollusca</taxon>
        <taxon>Gastropoda</taxon>
        <taxon>Heterobranchia</taxon>
        <taxon>Euthyneura</taxon>
        <taxon>Panpulmonata</taxon>
        <taxon>Hygrophila</taxon>
        <taxon>Lymnaeoidea</taxon>
        <taxon>Planorbidae</taxon>
        <taxon>Biomphalaria</taxon>
    </lineage>
</organism>
<evidence type="ECO:0000313" key="4">
    <source>
        <dbReference type="Proteomes" id="UP001233172"/>
    </source>
</evidence>
<feature type="transmembrane region" description="Helical" evidence="1">
    <location>
        <begin position="186"/>
        <end position="205"/>
    </location>
</feature>
<dbReference type="AlphaFoldDB" id="A0AAD8FH18"/>
<keyword evidence="2" id="KW-0732">Signal</keyword>
<keyword evidence="1" id="KW-0472">Membrane</keyword>
<name>A0AAD8FH18_BIOPF</name>
<accession>A0AAD8FH18</accession>
<keyword evidence="1" id="KW-1133">Transmembrane helix</keyword>
<keyword evidence="1" id="KW-0812">Transmembrane</keyword>
<comment type="caution">
    <text evidence="3">The sequence shown here is derived from an EMBL/GenBank/DDBJ whole genome shotgun (WGS) entry which is preliminary data.</text>
</comment>
<evidence type="ECO:0000256" key="1">
    <source>
        <dbReference type="SAM" id="Phobius"/>
    </source>
</evidence>